<evidence type="ECO:0000313" key="1">
    <source>
        <dbReference type="EMBL" id="SDB83238.1"/>
    </source>
</evidence>
<evidence type="ECO:0000313" key="2">
    <source>
        <dbReference type="Proteomes" id="UP000199452"/>
    </source>
</evidence>
<dbReference type="STRING" id="1640674.SAMN05216323_100269"/>
<dbReference type="Proteomes" id="UP000199452">
    <property type="component" value="Unassembled WGS sequence"/>
</dbReference>
<dbReference type="AlphaFoldDB" id="A0A1G6GMQ0"/>
<accession>A0A1G6GMQ0</accession>
<keyword evidence="2" id="KW-1185">Reference proteome</keyword>
<proteinExistence type="predicted"/>
<organism evidence="1 2">
    <name type="scientific">Williamwhitmania taraxaci</name>
    <dbReference type="NCBI Taxonomy" id="1640674"/>
    <lineage>
        <taxon>Bacteria</taxon>
        <taxon>Pseudomonadati</taxon>
        <taxon>Bacteroidota</taxon>
        <taxon>Bacteroidia</taxon>
        <taxon>Bacteroidales</taxon>
        <taxon>Williamwhitmaniaceae</taxon>
        <taxon>Williamwhitmania</taxon>
    </lineage>
</organism>
<dbReference type="EMBL" id="FMYP01000002">
    <property type="protein sequence ID" value="SDB83238.1"/>
    <property type="molecule type" value="Genomic_DNA"/>
</dbReference>
<name>A0A1G6GMQ0_9BACT</name>
<protein>
    <recommendedName>
        <fullName evidence="3">YD repeat-containing protein</fullName>
    </recommendedName>
</protein>
<gene>
    <name evidence="1" type="ORF">SAMN05216323_100269</name>
</gene>
<reference evidence="1 2" key="1">
    <citation type="submission" date="2016-09" db="EMBL/GenBank/DDBJ databases">
        <authorList>
            <person name="Capua I."/>
            <person name="De Benedictis P."/>
            <person name="Joannis T."/>
            <person name="Lombin L.H."/>
            <person name="Cattoli G."/>
        </authorList>
    </citation>
    <scope>NUCLEOTIDE SEQUENCE [LARGE SCALE GENOMIC DNA]</scope>
    <source>
        <strain evidence="1 2">A7P-90m</strain>
    </source>
</reference>
<evidence type="ECO:0008006" key="3">
    <source>
        <dbReference type="Google" id="ProtNLM"/>
    </source>
</evidence>
<sequence length="143" mass="16700">MFLKIRTMRFYYIIAVLLLTALSLSGQSKKKIRAAEIQVKITWKIDYVGGQEVKRKEKEETFTTSGEIAEYIEYENDGSTKSHIKYTYSAEDNLLKEVTLDKNGSVEQTIEYTYKGKLKTEKRTLNPKGIPISKKLYEYKFFK</sequence>